<evidence type="ECO:0000313" key="1">
    <source>
        <dbReference type="EMBL" id="GFO16553.1"/>
    </source>
</evidence>
<dbReference type="Proteomes" id="UP000735302">
    <property type="component" value="Unassembled WGS sequence"/>
</dbReference>
<protein>
    <submittedName>
        <fullName evidence="1">Uncharacterized protein</fullName>
    </submittedName>
</protein>
<dbReference type="AlphaFoldDB" id="A0AAV4BAD3"/>
<gene>
    <name evidence="1" type="ORF">PoB_004305800</name>
</gene>
<evidence type="ECO:0000313" key="2">
    <source>
        <dbReference type="Proteomes" id="UP000735302"/>
    </source>
</evidence>
<name>A0AAV4BAD3_9GAST</name>
<accession>A0AAV4BAD3</accession>
<reference evidence="1 2" key="1">
    <citation type="journal article" date="2021" name="Elife">
        <title>Chloroplast acquisition without the gene transfer in kleptoplastic sea slugs, Plakobranchus ocellatus.</title>
        <authorList>
            <person name="Maeda T."/>
            <person name="Takahashi S."/>
            <person name="Yoshida T."/>
            <person name="Shimamura S."/>
            <person name="Takaki Y."/>
            <person name="Nagai Y."/>
            <person name="Toyoda A."/>
            <person name="Suzuki Y."/>
            <person name="Arimoto A."/>
            <person name="Ishii H."/>
            <person name="Satoh N."/>
            <person name="Nishiyama T."/>
            <person name="Hasebe M."/>
            <person name="Maruyama T."/>
            <person name="Minagawa J."/>
            <person name="Obokata J."/>
            <person name="Shigenobu S."/>
        </authorList>
    </citation>
    <scope>NUCLEOTIDE SEQUENCE [LARGE SCALE GENOMIC DNA]</scope>
</reference>
<comment type="caution">
    <text evidence="1">The sequence shown here is derived from an EMBL/GenBank/DDBJ whole genome shotgun (WGS) entry which is preliminary data.</text>
</comment>
<proteinExistence type="predicted"/>
<organism evidence="1 2">
    <name type="scientific">Plakobranchus ocellatus</name>
    <dbReference type="NCBI Taxonomy" id="259542"/>
    <lineage>
        <taxon>Eukaryota</taxon>
        <taxon>Metazoa</taxon>
        <taxon>Spiralia</taxon>
        <taxon>Lophotrochozoa</taxon>
        <taxon>Mollusca</taxon>
        <taxon>Gastropoda</taxon>
        <taxon>Heterobranchia</taxon>
        <taxon>Euthyneura</taxon>
        <taxon>Panpulmonata</taxon>
        <taxon>Sacoglossa</taxon>
        <taxon>Placobranchoidea</taxon>
        <taxon>Plakobranchidae</taxon>
        <taxon>Plakobranchus</taxon>
    </lineage>
</organism>
<dbReference type="EMBL" id="BLXT01004673">
    <property type="protein sequence ID" value="GFO16553.1"/>
    <property type="molecule type" value="Genomic_DNA"/>
</dbReference>
<keyword evidence="2" id="KW-1185">Reference proteome</keyword>
<sequence length="104" mass="11738">MPVTCASVIEGHLWVLITSFTCRCVKLGMTFKGIRRTIGIQTGDPIKFKLMRMVIAPSRTKNESFGDGKNVAISRKLILYDMWISEQRESQKPSPLCDLTLFDA</sequence>